<dbReference type="PANTHER" id="PTHR14237">
    <property type="entry name" value="MOLYBDOPTERIN COFACTOR SULFURASE MOSC"/>
    <property type="match status" value="1"/>
</dbReference>
<evidence type="ECO:0000313" key="3">
    <source>
        <dbReference type="EMBL" id="SFN50334.1"/>
    </source>
</evidence>
<dbReference type="InterPro" id="IPR005302">
    <property type="entry name" value="MoCF_Sase_C"/>
</dbReference>
<feature type="domain" description="MOSC" evidence="2">
    <location>
        <begin position="124"/>
        <end position="265"/>
    </location>
</feature>
<dbReference type="PROSITE" id="PS00197">
    <property type="entry name" value="2FE2S_FER_1"/>
    <property type="match status" value="1"/>
</dbReference>
<reference evidence="4" key="1">
    <citation type="submission" date="2016-10" db="EMBL/GenBank/DDBJ databases">
        <authorList>
            <person name="Varghese N."/>
            <person name="Submissions S."/>
        </authorList>
    </citation>
    <scope>NUCLEOTIDE SEQUENCE [LARGE SCALE GENOMIC DNA]</scope>
    <source>
        <strain evidence="4">OV426</strain>
    </source>
</reference>
<dbReference type="InterPro" id="IPR011037">
    <property type="entry name" value="Pyrv_Knase-like_insert_dom_sf"/>
</dbReference>
<dbReference type="GO" id="GO:0051537">
    <property type="term" value="F:2 iron, 2 sulfur cluster binding"/>
    <property type="evidence" value="ECO:0007669"/>
    <property type="project" value="InterPro"/>
</dbReference>
<dbReference type="Pfam" id="PF03473">
    <property type="entry name" value="MOSC"/>
    <property type="match status" value="1"/>
</dbReference>
<name>A0A1I4ZJA6_9GAMM</name>
<proteinExistence type="predicted"/>
<dbReference type="InterPro" id="IPR012675">
    <property type="entry name" value="Beta-grasp_dom_sf"/>
</dbReference>
<dbReference type="GO" id="GO:0030151">
    <property type="term" value="F:molybdenum ion binding"/>
    <property type="evidence" value="ECO:0007669"/>
    <property type="project" value="InterPro"/>
</dbReference>
<dbReference type="InterPro" id="IPR001041">
    <property type="entry name" value="2Fe-2S_ferredoxin-type"/>
</dbReference>
<dbReference type="PROSITE" id="PS51085">
    <property type="entry name" value="2FE2S_FER_2"/>
    <property type="match status" value="1"/>
</dbReference>
<dbReference type="Pfam" id="PF00111">
    <property type="entry name" value="Fer2"/>
    <property type="match status" value="1"/>
</dbReference>
<dbReference type="SUPFAM" id="SSF141673">
    <property type="entry name" value="MOSC N-terminal domain-like"/>
    <property type="match status" value="1"/>
</dbReference>
<dbReference type="InterPro" id="IPR006058">
    <property type="entry name" value="2Fe2S_fd_BS"/>
</dbReference>
<gene>
    <name evidence="3" type="ORF">SAMN05428971_1653</name>
</gene>
<keyword evidence="4" id="KW-1185">Reference proteome</keyword>
<dbReference type="Gene3D" id="3.10.20.30">
    <property type="match status" value="1"/>
</dbReference>
<dbReference type="EMBL" id="FOVG01000001">
    <property type="protein sequence ID" value="SFN50334.1"/>
    <property type="molecule type" value="Genomic_DNA"/>
</dbReference>
<protein>
    <recommendedName>
        <fullName evidence="5">MOSC domain-containing protein</fullName>
    </recommendedName>
</protein>
<evidence type="ECO:0000259" key="2">
    <source>
        <dbReference type="PROSITE" id="PS51340"/>
    </source>
</evidence>
<evidence type="ECO:0008006" key="5">
    <source>
        <dbReference type="Google" id="ProtNLM"/>
    </source>
</evidence>
<dbReference type="OrthoDB" id="581532at2"/>
<dbReference type="Pfam" id="PF03476">
    <property type="entry name" value="MOSC_N"/>
    <property type="match status" value="1"/>
</dbReference>
<dbReference type="GO" id="GO:0003824">
    <property type="term" value="F:catalytic activity"/>
    <property type="evidence" value="ECO:0007669"/>
    <property type="project" value="InterPro"/>
</dbReference>
<feature type="domain" description="2Fe-2S ferredoxin-type" evidence="1">
    <location>
        <begin position="290"/>
        <end position="369"/>
    </location>
</feature>
<sequence length="369" mass="40499">MITLSRLFIHPVKSMRGLALSHSLVTDSGLAFDRLFMVTEPDGTFITARQYPEMVRFTPAILPDGLLLAAPDGSQSLIRFSDFDEQGHPTEVWGNHFTARIAPLAINQWLSQFFPRDVQLRWVGPQPSRRVKAFENIPLSFADGFPFLLINNASLHDLQQRCPASVRAEQFRPNLVVSGAAAWDEDSWAEIQIGDVIFEVPKPCSRCVLTTVSTETGVKHPTGHPLATLQTFRTAQDGSGDIDFGLNLVARNRGVVRAGDEMIVLKRHAPRSYGAGQVVETLKPAQQAPDAVTITYQGQTFTGDNQQVLLDQLEMQGFRIPYSCRAGLCGSCKLNLVAGEVKALKQSALRQDGTLLSCSCIPAGNIELN</sequence>
<dbReference type="AlphaFoldDB" id="A0A1I4ZJA6"/>
<evidence type="ECO:0000313" key="4">
    <source>
        <dbReference type="Proteomes" id="UP000198968"/>
    </source>
</evidence>
<dbReference type="InterPro" id="IPR036010">
    <property type="entry name" value="2Fe-2S_ferredoxin-like_sf"/>
</dbReference>
<evidence type="ECO:0000259" key="1">
    <source>
        <dbReference type="PROSITE" id="PS51085"/>
    </source>
</evidence>
<dbReference type="SUPFAM" id="SSF50800">
    <property type="entry name" value="PK beta-barrel domain-like"/>
    <property type="match status" value="1"/>
</dbReference>
<dbReference type="GO" id="GO:0030170">
    <property type="term" value="F:pyridoxal phosphate binding"/>
    <property type="evidence" value="ECO:0007669"/>
    <property type="project" value="InterPro"/>
</dbReference>
<dbReference type="PROSITE" id="PS51340">
    <property type="entry name" value="MOSC"/>
    <property type="match status" value="1"/>
</dbReference>
<accession>A0A1I4ZJA6</accession>
<dbReference type="SUPFAM" id="SSF54292">
    <property type="entry name" value="2Fe-2S ferredoxin-like"/>
    <property type="match status" value="1"/>
</dbReference>
<dbReference type="PANTHER" id="PTHR14237:SF19">
    <property type="entry name" value="MITOCHONDRIAL AMIDOXIME REDUCING COMPONENT 1"/>
    <property type="match status" value="1"/>
</dbReference>
<dbReference type="InterPro" id="IPR005303">
    <property type="entry name" value="MOCOS_middle"/>
</dbReference>
<dbReference type="Proteomes" id="UP000198968">
    <property type="component" value="Unassembled WGS sequence"/>
</dbReference>
<organism evidence="3 4">
    <name type="scientific">Candidatus Pantoea varia</name>
    <dbReference type="NCBI Taxonomy" id="1881036"/>
    <lineage>
        <taxon>Bacteria</taxon>
        <taxon>Pseudomonadati</taxon>
        <taxon>Pseudomonadota</taxon>
        <taxon>Gammaproteobacteria</taxon>
        <taxon>Enterobacterales</taxon>
        <taxon>Erwiniaceae</taxon>
        <taxon>Pantoea</taxon>
    </lineage>
</organism>
<dbReference type="RefSeq" id="WP_090962481.1">
    <property type="nucleotide sequence ID" value="NZ_FOVG01000001.1"/>
</dbReference>
<dbReference type="CDD" id="cd00207">
    <property type="entry name" value="fer2"/>
    <property type="match status" value="1"/>
</dbReference>